<evidence type="ECO:0000256" key="4">
    <source>
        <dbReference type="PROSITE-ProRule" id="PRU00027"/>
    </source>
</evidence>
<organism evidence="7 8">
    <name type="scientific">Ditylenchus dipsaci</name>
    <dbReference type="NCBI Taxonomy" id="166011"/>
    <lineage>
        <taxon>Eukaryota</taxon>
        <taxon>Metazoa</taxon>
        <taxon>Ecdysozoa</taxon>
        <taxon>Nematoda</taxon>
        <taxon>Chromadorea</taxon>
        <taxon>Rhabditida</taxon>
        <taxon>Tylenchina</taxon>
        <taxon>Tylenchomorpha</taxon>
        <taxon>Sphaerularioidea</taxon>
        <taxon>Anguinidae</taxon>
        <taxon>Anguininae</taxon>
        <taxon>Ditylenchus</taxon>
    </lineage>
</organism>
<evidence type="ECO:0000313" key="8">
    <source>
        <dbReference type="WBParaSite" id="jg18905"/>
    </source>
</evidence>
<evidence type="ECO:0000256" key="5">
    <source>
        <dbReference type="SAM" id="MobiDB-lite"/>
    </source>
</evidence>
<dbReference type="InterPro" id="IPR003656">
    <property type="entry name" value="Znf_BED"/>
</dbReference>
<dbReference type="InterPro" id="IPR012337">
    <property type="entry name" value="RNaseH-like_sf"/>
</dbReference>
<evidence type="ECO:0000313" key="7">
    <source>
        <dbReference type="Proteomes" id="UP000887574"/>
    </source>
</evidence>
<dbReference type="Proteomes" id="UP000887574">
    <property type="component" value="Unplaced"/>
</dbReference>
<dbReference type="SUPFAM" id="SSF53098">
    <property type="entry name" value="Ribonuclease H-like"/>
    <property type="match status" value="1"/>
</dbReference>
<sequence>MSNTPSSHNSQQERIRKSSRKRKINDHNDTSVCENDELEYIEDRAVRKKHIIWGLFVEIAIRQNDAVMERMYCPGCKCDLAPKLSTLKSHLKAFHEEVSKAVIQQQMAEKKQEMTINEAFALVLSIPCLSLNILTHPYVRQWSNCSSKLILGTYMPKSSSALSSRLRVLSKKVHQEVVSVLSGTRYRPTLVADAWSDSSMHGYLGINLVVVDSADLVLKTFVLGVYPLIGSQTAEYLLQKAREILAEFDLDLSSIFKFVTDQGSAFVKGFGKLLSPAVSPIDNDLHDDEEEEWEDDKKAIGNSAMLLCQ</sequence>
<evidence type="ECO:0000259" key="6">
    <source>
        <dbReference type="PROSITE" id="PS50808"/>
    </source>
</evidence>
<protein>
    <submittedName>
        <fullName evidence="8">BED-type domain-containing protein</fullName>
    </submittedName>
</protein>
<dbReference type="AlphaFoldDB" id="A0A915DDX5"/>
<feature type="domain" description="BED-type" evidence="6">
    <location>
        <begin position="47"/>
        <end position="102"/>
    </location>
</feature>
<dbReference type="GO" id="GO:0008270">
    <property type="term" value="F:zinc ion binding"/>
    <property type="evidence" value="ECO:0007669"/>
    <property type="project" value="UniProtKB-KW"/>
</dbReference>
<dbReference type="GO" id="GO:0003677">
    <property type="term" value="F:DNA binding"/>
    <property type="evidence" value="ECO:0007669"/>
    <property type="project" value="InterPro"/>
</dbReference>
<keyword evidence="1" id="KW-0479">Metal-binding</keyword>
<evidence type="ECO:0000256" key="1">
    <source>
        <dbReference type="ARBA" id="ARBA00022723"/>
    </source>
</evidence>
<accession>A0A915DDX5</accession>
<evidence type="ECO:0000256" key="3">
    <source>
        <dbReference type="ARBA" id="ARBA00022833"/>
    </source>
</evidence>
<keyword evidence="3" id="KW-0862">Zinc</keyword>
<dbReference type="WBParaSite" id="jg18905">
    <property type="protein sequence ID" value="jg18905"/>
    <property type="gene ID" value="jg18905"/>
</dbReference>
<feature type="region of interest" description="Disordered" evidence="5">
    <location>
        <begin position="1"/>
        <end position="28"/>
    </location>
</feature>
<keyword evidence="2 4" id="KW-0863">Zinc-finger</keyword>
<evidence type="ECO:0000256" key="2">
    <source>
        <dbReference type="ARBA" id="ARBA00022771"/>
    </source>
</evidence>
<keyword evidence="7" id="KW-1185">Reference proteome</keyword>
<feature type="compositionally biased region" description="Polar residues" evidence="5">
    <location>
        <begin position="1"/>
        <end position="10"/>
    </location>
</feature>
<reference evidence="8" key="1">
    <citation type="submission" date="2022-11" db="UniProtKB">
        <authorList>
            <consortium name="WormBaseParasite"/>
        </authorList>
    </citation>
    <scope>IDENTIFICATION</scope>
</reference>
<proteinExistence type="predicted"/>
<dbReference type="PROSITE" id="PS50808">
    <property type="entry name" value="ZF_BED"/>
    <property type="match status" value="1"/>
</dbReference>
<name>A0A915DDX5_9BILA</name>